<dbReference type="PANTHER" id="PTHR12835:SF5">
    <property type="entry name" value="BIOTIN--PROTEIN LIGASE"/>
    <property type="match status" value="1"/>
</dbReference>
<organism evidence="3 4">
    <name type="scientific">Alloscardovia omnicolens</name>
    <dbReference type="NCBI Taxonomy" id="419015"/>
    <lineage>
        <taxon>Bacteria</taxon>
        <taxon>Bacillati</taxon>
        <taxon>Actinomycetota</taxon>
        <taxon>Actinomycetes</taxon>
        <taxon>Bifidobacteriales</taxon>
        <taxon>Bifidobacteriaceae</taxon>
        <taxon>Alloscardovia</taxon>
    </lineage>
</organism>
<dbReference type="AlphaFoldDB" id="A0A2I1M7U3"/>
<dbReference type="InterPro" id="IPR004143">
    <property type="entry name" value="BPL_LPL_catalytic"/>
</dbReference>
<comment type="caution">
    <text evidence="3">The sequence shown here is derived from an EMBL/GenBank/DDBJ whole genome shotgun (WGS) entry which is preliminary data.</text>
</comment>
<keyword evidence="1 3" id="KW-0436">Ligase</keyword>
<feature type="domain" description="BPL/LPL catalytic" evidence="2">
    <location>
        <begin position="20"/>
        <end position="204"/>
    </location>
</feature>
<dbReference type="EMBL" id="PKGU01000001">
    <property type="protein sequence ID" value="PKZ16179.1"/>
    <property type="molecule type" value="Genomic_DNA"/>
</dbReference>
<name>A0A2I1M7U3_9BIFI</name>
<dbReference type="PROSITE" id="PS51733">
    <property type="entry name" value="BPL_LPL_CATALYTIC"/>
    <property type="match status" value="1"/>
</dbReference>
<dbReference type="GO" id="GO:0005737">
    <property type="term" value="C:cytoplasm"/>
    <property type="evidence" value="ECO:0007669"/>
    <property type="project" value="TreeGrafter"/>
</dbReference>
<dbReference type="GO" id="GO:0004077">
    <property type="term" value="F:biotin--[biotin carboxyl-carrier protein] ligase activity"/>
    <property type="evidence" value="ECO:0007669"/>
    <property type="project" value="InterPro"/>
</dbReference>
<gene>
    <name evidence="3" type="ORF">CYJ32_01735</name>
</gene>
<dbReference type="SUPFAM" id="SSF55681">
    <property type="entry name" value="Class II aaRS and biotin synthetases"/>
    <property type="match status" value="1"/>
</dbReference>
<dbReference type="PANTHER" id="PTHR12835">
    <property type="entry name" value="BIOTIN PROTEIN LIGASE"/>
    <property type="match status" value="1"/>
</dbReference>
<dbReference type="InterPro" id="IPR045864">
    <property type="entry name" value="aa-tRNA-synth_II/BPL/LPL"/>
</dbReference>
<sequence>MSAVTVSSVKQWQHYQTIDSTNLAALRYLRKADALYLSSAGEKPEIHTIISANEQTRGRGRMGRNWVSKRNQGLYASYICVMSRNFYDQHGAWLSTVAGIGALEALRELSGVQVQLKWPNDLYITDKKLGGILCESIVDEQAELVHVVVGIGINLQSTPNLDAHSDVPYVATSLAQWASKDIVCDDSLTRALIERIAYYLNNHLAQYDAAAMHELAKEYSATIGRHIIVQSVDGSQYEAQAIDIAADGALEVLPVSAAHGDIQKNYAANSIGDNPHSVFIHVGDVLHARLASGENPTLSINQNE</sequence>
<dbReference type="Gene3D" id="3.30.930.10">
    <property type="entry name" value="Bira Bifunctional Protein, Domain 2"/>
    <property type="match status" value="1"/>
</dbReference>
<dbReference type="Pfam" id="PF03099">
    <property type="entry name" value="BPL_LplA_LipB"/>
    <property type="match status" value="1"/>
</dbReference>
<evidence type="ECO:0000313" key="4">
    <source>
        <dbReference type="Proteomes" id="UP000242263"/>
    </source>
</evidence>
<dbReference type="InterPro" id="IPR004408">
    <property type="entry name" value="Biotin_CoA_COase_ligase"/>
</dbReference>
<evidence type="ECO:0000313" key="3">
    <source>
        <dbReference type="EMBL" id="PKZ16179.1"/>
    </source>
</evidence>
<dbReference type="Proteomes" id="UP000242263">
    <property type="component" value="Unassembled WGS sequence"/>
</dbReference>
<dbReference type="NCBIfam" id="TIGR00121">
    <property type="entry name" value="birA_ligase"/>
    <property type="match status" value="1"/>
</dbReference>
<protein>
    <submittedName>
        <fullName evidence="3">Biotin--[acetyl-CoA-carboxylase] ligase</fullName>
    </submittedName>
</protein>
<evidence type="ECO:0000256" key="1">
    <source>
        <dbReference type="ARBA" id="ARBA00022598"/>
    </source>
</evidence>
<evidence type="ECO:0000259" key="2">
    <source>
        <dbReference type="PROSITE" id="PS51733"/>
    </source>
</evidence>
<dbReference type="CDD" id="cd16442">
    <property type="entry name" value="BPL"/>
    <property type="match status" value="1"/>
</dbReference>
<proteinExistence type="predicted"/>
<accession>A0A2I1M7U3</accession>
<reference evidence="3 4" key="1">
    <citation type="submission" date="2017-12" db="EMBL/GenBank/DDBJ databases">
        <title>Phylogenetic diversity of female urinary microbiome.</title>
        <authorList>
            <person name="Thomas-White K."/>
            <person name="Wolfe A.J."/>
        </authorList>
    </citation>
    <scope>NUCLEOTIDE SEQUENCE [LARGE SCALE GENOMIC DNA]</scope>
    <source>
        <strain evidence="3 4">UMB0064</strain>
    </source>
</reference>